<dbReference type="Gene3D" id="2.40.30.20">
    <property type="match status" value="1"/>
</dbReference>
<proteinExistence type="predicted"/>
<organism evidence="3 4">
    <name type="scientific">Roseovarius nubinhibens</name>
    <dbReference type="NCBI Taxonomy" id="314263"/>
    <lineage>
        <taxon>Bacteria</taxon>
        <taxon>Pseudomonadati</taxon>
        <taxon>Pseudomonadota</taxon>
        <taxon>Alphaproteobacteria</taxon>
        <taxon>Rhodobacterales</taxon>
        <taxon>Roseobacteraceae</taxon>
        <taxon>Roseovarius</taxon>
    </lineage>
</organism>
<sequence length="35" mass="3956">PHTKEVTTWGDAKVGDLVNLEIDTLARYVARLNEM</sequence>
<dbReference type="Proteomes" id="UP000264719">
    <property type="component" value="Unassembled WGS sequence"/>
</dbReference>
<gene>
    <name evidence="3" type="ORF">DCS45_07375</name>
</gene>
<dbReference type="InterPro" id="IPR017938">
    <property type="entry name" value="Riboflavin_synthase-like_b-brl"/>
</dbReference>
<evidence type="ECO:0000256" key="1">
    <source>
        <dbReference type="PROSITE-ProRule" id="PRU00524"/>
    </source>
</evidence>
<feature type="repeat" description="Lumazine-binding" evidence="1">
    <location>
        <begin position="1"/>
        <end position="33"/>
    </location>
</feature>
<dbReference type="InterPro" id="IPR023366">
    <property type="entry name" value="ATP_synth_asu-like_sf"/>
</dbReference>
<accession>A0A348WAX1</accession>
<name>A0A348WAX1_9RHOB</name>
<reference evidence="3 4" key="1">
    <citation type="journal article" date="2018" name="Nat. Biotechnol.">
        <title>A standardized bacterial taxonomy based on genome phylogeny substantially revises the tree of life.</title>
        <authorList>
            <person name="Parks D.H."/>
            <person name="Chuvochina M."/>
            <person name="Waite D.W."/>
            <person name="Rinke C."/>
            <person name="Skarshewski A."/>
            <person name="Chaumeil P.A."/>
            <person name="Hugenholtz P."/>
        </authorList>
    </citation>
    <scope>NUCLEOTIDE SEQUENCE [LARGE SCALE GENOMIC DNA]</scope>
    <source>
        <strain evidence="3">UBA9169</strain>
    </source>
</reference>
<feature type="non-terminal residue" evidence="3">
    <location>
        <position position="1"/>
    </location>
</feature>
<feature type="domain" description="Lumazine-binding" evidence="2">
    <location>
        <begin position="1"/>
        <end position="33"/>
    </location>
</feature>
<evidence type="ECO:0000313" key="4">
    <source>
        <dbReference type="Proteomes" id="UP000264719"/>
    </source>
</evidence>
<dbReference type="PROSITE" id="PS51177">
    <property type="entry name" value="LUMAZINE_BIND"/>
    <property type="match status" value="1"/>
</dbReference>
<dbReference type="EMBL" id="DMVW01000075">
    <property type="protein sequence ID" value="HAR51683.1"/>
    <property type="molecule type" value="Genomic_DNA"/>
</dbReference>
<protein>
    <submittedName>
        <fullName evidence="3">Riboflavin synthase</fullName>
    </submittedName>
</protein>
<dbReference type="AlphaFoldDB" id="A0A348WAX1"/>
<dbReference type="InterPro" id="IPR026017">
    <property type="entry name" value="Lumazine-bd_dom"/>
</dbReference>
<comment type="caution">
    <text evidence="3">The sequence shown here is derived from an EMBL/GenBank/DDBJ whole genome shotgun (WGS) entry which is preliminary data.</text>
</comment>
<dbReference type="SUPFAM" id="SSF63380">
    <property type="entry name" value="Riboflavin synthase domain-like"/>
    <property type="match status" value="1"/>
</dbReference>
<evidence type="ECO:0000259" key="2">
    <source>
        <dbReference type="PROSITE" id="PS51177"/>
    </source>
</evidence>
<evidence type="ECO:0000313" key="3">
    <source>
        <dbReference type="EMBL" id="HAR51683.1"/>
    </source>
</evidence>